<dbReference type="Pfam" id="PF13302">
    <property type="entry name" value="Acetyltransf_3"/>
    <property type="match status" value="1"/>
</dbReference>
<comment type="caution">
    <text evidence="2">The sequence shown here is derived from an EMBL/GenBank/DDBJ whole genome shotgun (WGS) entry which is preliminary data.</text>
</comment>
<dbReference type="Gene3D" id="3.40.630.30">
    <property type="match status" value="1"/>
</dbReference>
<evidence type="ECO:0000313" key="3">
    <source>
        <dbReference type="Proteomes" id="UP001144036"/>
    </source>
</evidence>
<protein>
    <submittedName>
        <fullName evidence="2">GNAT family protein</fullName>
    </submittedName>
</protein>
<dbReference type="RefSeq" id="WP_270153626.1">
    <property type="nucleotide sequence ID" value="NZ_JAPNNL010000012.1"/>
</dbReference>
<evidence type="ECO:0000313" key="2">
    <source>
        <dbReference type="EMBL" id="MDA0632839.1"/>
    </source>
</evidence>
<dbReference type="EMBL" id="JAPNNL010000012">
    <property type="protein sequence ID" value="MDA0632839.1"/>
    <property type="molecule type" value="Genomic_DNA"/>
</dbReference>
<proteinExistence type="predicted"/>
<evidence type="ECO:0000259" key="1">
    <source>
        <dbReference type="PROSITE" id="PS51186"/>
    </source>
</evidence>
<dbReference type="InterPro" id="IPR051908">
    <property type="entry name" value="Ribosomal_N-acetyltransferase"/>
</dbReference>
<name>A0ABT4S6N0_9ACTN</name>
<keyword evidence="3" id="KW-1185">Reference proteome</keyword>
<organism evidence="2 3">
    <name type="scientific">Nonomuraea corallina</name>
    <dbReference type="NCBI Taxonomy" id="2989783"/>
    <lineage>
        <taxon>Bacteria</taxon>
        <taxon>Bacillati</taxon>
        <taxon>Actinomycetota</taxon>
        <taxon>Actinomycetes</taxon>
        <taxon>Streptosporangiales</taxon>
        <taxon>Streptosporangiaceae</taxon>
        <taxon>Nonomuraea</taxon>
    </lineage>
</organism>
<dbReference type="SUPFAM" id="SSF55729">
    <property type="entry name" value="Acyl-CoA N-acyltransferases (Nat)"/>
    <property type="match status" value="1"/>
</dbReference>
<gene>
    <name evidence="2" type="ORF">OUY22_05365</name>
</gene>
<dbReference type="Proteomes" id="UP001144036">
    <property type="component" value="Unassembled WGS sequence"/>
</dbReference>
<feature type="domain" description="N-acetyltransferase" evidence="1">
    <location>
        <begin position="16"/>
        <end position="185"/>
    </location>
</feature>
<dbReference type="PANTHER" id="PTHR43441">
    <property type="entry name" value="RIBOSOMAL-PROTEIN-SERINE ACETYLTRANSFERASE"/>
    <property type="match status" value="1"/>
</dbReference>
<dbReference type="PANTHER" id="PTHR43441:SF11">
    <property type="entry name" value="RIBOSOMAL-PROTEIN-SERINE ACETYLTRANSFERASE"/>
    <property type="match status" value="1"/>
</dbReference>
<reference evidence="2" key="1">
    <citation type="submission" date="2022-11" db="EMBL/GenBank/DDBJ databases">
        <title>Nonomuraea corallina sp. nov., a new species of the genus Nonomuraea isolated from sea side sediment in Thai sea.</title>
        <authorList>
            <person name="Ngamcharungchit C."/>
            <person name="Matsumoto A."/>
            <person name="Suriyachadkun C."/>
            <person name="Panbangred W."/>
            <person name="Inahashi Y."/>
            <person name="Intra B."/>
        </authorList>
    </citation>
    <scope>NUCLEOTIDE SEQUENCE</scope>
    <source>
        <strain evidence="2">MCN248</strain>
    </source>
</reference>
<accession>A0ABT4S6N0</accession>
<dbReference type="PROSITE" id="PS51186">
    <property type="entry name" value="GNAT"/>
    <property type="match status" value="1"/>
</dbReference>
<dbReference type="InterPro" id="IPR000182">
    <property type="entry name" value="GNAT_dom"/>
</dbReference>
<sequence length="209" mass="23352">MRNWPFFRLSITTPRLELRYPSLEDLDELADRAVEGIHEAGVMPFVFPWSEAAPAERARSTVQYHFRQWGELSPARWSLDFVVVFEGQVVGMQELSAQDFTVLREVASGSWLGLRFQGRGIGTEMRSAVLHLAFAGLGAAYATTGAFEDNHSSIAVTRKLGYHEDGIALHRRQGGPAVTRNFRLPRDDWAPVEGIEIHHLGPCLPLLGL</sequence>
<dbReference type="InterPro" id="IPR016181">
    <property type="entry name" value="Acyl_CoA_acyltransferase"/>
</dbReference>